<feature type="non-terminal residue" evidence="2">
    <location>
        <position position="1"/>
    </location>
</feature>
<feature type="region of interest" description="Disordered" evidence="1">
    <location>
        <begin position="95"/>
        <end position="116"/>
    </location>
</feature>
<evidence type="ECO:0000256" key="1">
    <source>
        <dbReference type="SAM" id="MobiDB-lite"/>
    </source>
</evidence>
<dbReference type="EMBL" id="BKCJ011493355">
    <property type="protein sequence ID" value="GFD37951.1"/>
    <property type="molecule type" value="Genomic_DNA"/>
</dbReference>
<sequence>QVDWKDDTDNESDDQALEAHYMYMAKIQEVSPDAVDSGPIFDTEPEQKVYNDDHYDVFAIECQHLEQSESVHKTYLIEQDAHNAILESVDMNYDSEQIDQNDEDADLSKERELLAS</sequence>
<proteinExistence type="predicted"/>
<gene>
    <name evidence="2" type="ORF">Tci_909920</name>
</gene>
<organism evidence="2">
    <name type="scientific">Tanacetum cinerariifolium</name>
    <name type="common">Dalmatian daisy</name>
    <name type="synonym">Chrysanthemum cinerariifolium</name>
    <dbReference type="NCBI Taxonomy" id="118510"/>
    <lineage>
        <taxon>Eukaryota</taxon>
        <taxon>Viridiplantae</taxon>
        <taxon>Streptophyta</taxon>
        <taxon>Embryophyta</taxon>
        <taxon>Tracheophyta</taxon>
        <taxon>Spermatophyta</taxon>
        <taxon>Magnoliopsida</taxon>
        <taxon>eudicotyledons</taxon>
        <taxon>Gunneridae</taxon>
        <taxon>Pentapetalae</taxon>
        <taxon>asterids</taxon>
        <taxon>campanulids</taxon>
        <taxon>Asterales</taxon>
        <taxon>Asteraceae</taxon>
        <taxon>Asteroideae</taxon>
        <taxon>Anthemideae</taxon>
        <taxon>Anthemidinae</taxon>
        <taxon>Tanacetum</taxon>
    </lineage>
</organism>
<reference evidence="2" key="1">
    <citation type="journal article" date="2019" name="Sci. Rep.">
        <title>Draft genome of Tanacetum cinerariifolium, the natural source of mosquito coil.</title>
        <authorList>
            <person name="Yamashiro T."/>
            <person name="Shiraishi A."/>
            <person name="Satake H."/>
            <person name="Nakayama K."/>
        </authorList>
    </citation>
    <scope>NUCLEOTIDE SEQUENCE</scope>
</reference>
<evidence type="ECO:0000313" key="2">
    <source>
        <dbReference type="EMBL" id="GFD37951.1"/>
    </source>
</evidence>
<accession>A0A699VYR5</accession>
<feature type="compositionally biased region" description="Acidic residues" evidence="1">
    <location>
        <begin position="96"/>
        <end position="105"/>
    </location>
</feature>
<feature type="compositionally biased region" description="Basic and acidic residues" evidence="1">
    <location>
        <begin position="106"/>
        <end position="116"/>
    </location>
</feature>
<name>A0A699VYR5_TANCI</name>
<comment type="caution">
    <text evidence="2">The sequence shown here is derived from an EMBL/GenBank/DDBJ whole genome shotgun (WGS) entry which is preliminary data.</text>
</comment>
<evidence type="ECO:0008006" key="3">
    <source>
        <dbReference type="Google" id="ProtNLM"/>
    </source>
</evidence>
<dbReference type="AlphaFoldDB" id="A0A699VYR5"/>
<protein>
    <recommendedName>
        <fullName evidence="3">Retrovirus-related Pol polyprotein from transposon TNT 1-94</fullName>
    </recommendedName>
</protein>
<feature type="non-terminal residue" evidence="2">
    <location>
        <position position="116"/>
    </location>
</feature>